<dbReference type="Proteomes" id="UP000186817">
    <property type="component" value="Unassembled WGS sequence"/>
</dbReference>
<comment type="caution">
    <text evidence="2">The sequence shown here is derived from an EMBL/GenBank/DDBJ whole genome shotgun (WGS) entry which is preliminary data.</text>
</comment>
<feature type="region of interest" description="Disordered" evidence="1">
    <location>
        <begin position="136"/>
        <end position="156"/>
    </location>
</feature>
<evidence type="ECO:0000313" key="2">
    <source>
        <dbReference type="EMBL" id="OLP80311.1"/>
    </source>
</evidence>
<protein>
    <submittedName>
        <fullName evidence="2">Uncharacterized protein</fullName>
    </submittedName>
</protein>
<evidence type="ECO:0000313" key="3">
    <source>
        <dbReference type="Proteomes" id="UP000186817"/>
    </source>
</evidence>
<evidence type="ECO:0000256" key="1">
    <source>
        <dbReference type="SAM" id="MobiDB-lite"/>
    </source>
</evidence>
<keyword evidence="3" id="KW-1185">Reference proteome</keyword>
<accession>A0A1Q9CBL3</accession>
<proteinExistence type="predicted"/>
<sequence length="156" mass="17292">MESCSITYFSIVAGPGTWSPTNWAAKASCPDHLDKGRPMPHPRLFATHAAVAYLLEQLVEKAFGGTGTPSAGRQLLGLDSLHDLVPVERSRPIHQDHIHIDGVGIGVFEKAEHWQRCSFPLDQFRKVALERYDDELPTKRPGRAARADVRPSDQIT</sequence>
<reference evidence="2 3" key="1">
    <citation type="submission" date="2016-02" db="EMBL/GenBank/DDBJ databases">
        <title>Genome analysis of coral dinoflagellate symbionts highlights evolutionary adaptations to a symbiotic lifestyle.</title>
        <authorList>
            <person name="Aranda M."/>
            <person name="Li Y."/>
            <person name="Liew Y.J."/>
            <person name="Baumgarten S."/>
            <person name="Simakov O."/>
            <person name="Wilson M."/>
            <person name="Piel J."/>
            <person name="Ashoor H."/>
            <person name="Bougouffa S."/>
            <person name="Bajic V.B."/>
            <person name="Ryu T."/>
            <person name="Ravasi T."/>
            <person name="Bayer T."/>
            <person name="Micklem G."/>
            <person name="Kim H."/>
            <person name="Bhak J."/>
            <person name="Lajeunesse T.C."/>
            <person name="Voolstra C.R."/>
        </authorList>
    </citation>
    <scope>NUCLEOTIDE SEQUENCE [LARGE SCALE GENOMIC DNA]</scope>
    <source>
        <strain evidence="2 3">CCMP2467</strain>
    </source>
</reference>
<name>A0A1Q9CBL3_SYMMI</name>
<organism evidence="2 3">
    <name type="scientific">Symbiodinium microadriaticum</name>
    <name type="common">Dinoflagellate</name>
    <name type="synonym">Zooxanthella microadriatica</name>
    <dbReference type="NCBI Taxonomy" id="2951"/>
    <lineage>
        <taxon>Eukaryota</taxon>
        <taxon>Sar</taxon>
        <taxon>Alveolata</taxon>
        <taxon>Dinophyceae</taxon>
        <taxon>Suessiales</taxon>
        <taxon>Symbiodiniaceae</taxon>
        <taxon>Symbiodinium</taxon>
    </lineage>
</organism>
<gene>
    <name evidence="2" type="ORF">AK812_SmicGene39283</name>
</gene>
<dbReference type="EMBL" id="LSRX01001389">
    <property type="protein sequence ID" value="OLP80311.1"/>
    <property type="molecule type" value="Genomic_DNA"/>
</dbReference>
<dbReference type="AlphaFoldDB" id="A0A1Q9CBL3"/>
<feature type="compositionally biased region" description="Basic and acidic residues" evidence="1">
    <location>
        <begin position="145"/>
        <end position="156"/>
    </location>
</feature>